<dbReference type="Proteomes" id="UP000188246">
    <property type="component" value="Chromosome"/>
</dbReference>
<dbReference type="Gene3D" id="1.10.1200.90">
    <property type="entry name" value="DsbA-like domain"/>
    <property type="match status" value="1"/>
</dbReference>
<dbReference type="CDD" id="cd02972">
    <property type="entry name" value="DsbA_family"/>
    <property type="match status" value="1"/>
</dbReference>
<dbReference type="InterPro" id="IPR012336">
    <property type="entry name" value="Thioredoxin-like_fold"/>
</dbReference>
<organism evidence="1 2">
    <name type="scientific">Vagococcus penaei</name>
    <dbReference type="NCBI Taxonomy" id="633807"/>
    <lineage>
        <taxon>Bacteria</taxon>
        <taxon>Bacillati</taxon>
        <taxon>Bacillota</taxon>
        <taxon>Bacilli</taxon>
        <taxon>Lactobacillales</taxon>
        <taxon>Enterococcaceae</taxon>
        <taxon>Vagococcus</taxon>
    </lineage>
</organism>
<dbReference type="SUPFAM" id="SSF52833">
    <property type="entry name" value="Thioredoxin-like"/>
    <property type="match status" value="1"/>
</dbReference>
<reference evidence="1 2" key="1">
    <citation type="journal article" date="2010" name="Int. J. Syst. Evol. Microbiol.">
        <title>Vagococcus penaei sp. nov., isolated from spoilage microbiota of cooked shrimp (Penaeus vannamei).</title>
        <authorList>
            <person name="Jaffres E."/>
            <person name="Prevost H."/>
            <person name="Rossero A."/>
            <person name="Joffraud J.J."/>
            <person name="Dousset X."/>
        </authorList>
    </citation>
    <scope>NUCLEOTIDE SEQUENCE [LARGE SCALE GENOMIC DNA]</scope>
    <source>
        <strain evidence="1 2">CD276</strain>
    </source>
</reference>
<dbReference type="Pfam" id="PF13462">
    <property type="entry name" value="Thioredoxin_4"/>
    <property type="match status" value="1"/>
</dbReference>
<name>A0A1Q2D4L3_9ENTE</name>
<dbReference type="Gene3D" id="3.40.30.10">
    <property type="entry name" value="Glutaredoxin"/>
    <property type="match status" value="1"/>
</dbReference>
<evidence type="ECO:0000313" key="2">
    <source>
        <dbReference type="Proteomes" id="UP000188246"/>
    </source>
</evidence>
<dbReference type="AlphaFoldDB" id="A0A1Q2D4L3"/>
<dbReference type="RefSeq" id="WP_077275439.1">
    <property type="nucleotide sequence ID" value="NZ_CP019609.1"/>
</dbReference>
<keyword evidence="2" id="KW-1185">Reference proteome</keyword>
<accession>A0A1Q2D4L3</accession>
<proteinExistence type="predicted"/>
<sequence length="174" mass="19481">MSMTEVDTKKIDNSLGLVFGDENAPITIVEYINLRCPFCKQWWDERSQLIDQYVANGKVKQVIKLFDKDKESLQSGNVMHHHVPNDNTAKAAITKIYATQSEWGSLDSLDEVANYAVDKLGFTHNPATEELSKKIALEAKENGVFFIPTMIVGDQVFDQKISEAELTALLEGSN</sequence>
<dbReference type="InterPro" id="IPR036249">
    <property type="entry name" value="Thioredoxin-like_sf"/>
</dbReference>
<dbReference type="EMBL" id="CP019609">
    <property type="protein sequence ID" value="AQP53346.1"/>
    <property type="molecule type" value="Genomic_DNA"/>
</dbReference>
<dbReference type="OrthoDB" id="117402at2"/>
<gene>
    <name evidence="1" type="ORF">BW732_03250</name>
</gene>
<evidence type="ECO:0000313" key="1">
    <source>
        <dbReference type="EMBL" id="AQP53346.1"/>
    </source>
</evidence>
<dbReference type="STRING" id="633807.BW732_03250"/>
<dbReference type="KEGG" id="vpi:BW732_03250"/>
<protein>
    <submittedName>
        <fullName evidence="1">Uncharacterized protein</fullName>
    </submittedName>
</protein>